<dbReference type="Proteomes" id="UP000572635">
    <property type="component" value="Unassembled WGS sequence"/>
</dbReference>
<protein>
    <submittedName>
        <fullName evidence="1">Uncharacterized protein</fullName>
    </submittedName>
</protein>
<gene>
    <name evidence="1" type="ORF">HDA36_003828</name>
</gene>
<dbReference type="RefSeq" id="WP_312893715.1">
    <property type="nucleotide sequence ID" value="NZ_BAAAJD010000039.1"/>
</dbReference>
<keyword evidence="2" id="KW-1185">Reference proteome</keyword>
<sequence>MSVIDRHPYPELRDAYSGRGWTFFRTDREPGEAPIVHAVFARTLPCAEALGVEEHIAAPLAELRAELARQAAAIEKHAETCRPCAHVVEMARRSATGTLLP</sequence>
<comment type="caution">
    <text evidence="1">The sequence shown here is derived from an EMBL/GenBank/DDBJ whole genome shotgun (WGS) entry which is preliminary data.</text>
</comment>
<evidence type="ECO:0000313" key="1">
    <source>
        <dbReference type="EMBL" id="MBB5433744.1"/>
    </source>
</evidence>
<reference evidence="1 2" key="1">
    <citation type="submission" date="2020-08" db="EMBL/GenBank/DDBJ databases">
        <title>Sequencing the genomes of 1000 actinobacteria strains.</title>
        <authorList>
            <person name="Klenk H.-P."/>
        </authorList>
    </citation>
    <scope>NUCLEOTIDE SEQUENCE [LARGE SCALE GENOMIC DNA]</scope>
    <source>
        <strain evidence="1 2">DSM 44551</strain>
    </source>
</reference>
<dbReference type="EMBL" id="JACHDB010000001">
    <property type="protein sequence ID" value="MBB5433744.1"/>
    <property type="molecule type" value="Genomic_DNA"/>
</dbReference>
<proteinExistence type="predicted"/>
<name>A0A7W8QNX1_9ACTN</name>
<dbReference type="AlphaFoldDB" id="A0A7W8QNX1"/>
<evidence type="ECO:0000313" key="2">
    <source>
        <dbReference type="Proteomes" id="UP000572635"/>
    </source>
</evidence>
<organism evidence="1 2">
    <name type="scientific">Nocardiopsis composta</name>
    <dbReference type="NCBI Taxonomy" id="157465"/>
    <lineage>
        <taxon>Bacteria</taxon>
        <taxon>Bacillati</taxon>
        <taxon>Actinomycetota</taxon>
        <taxon>Actinomycetes</taxon>
        <taxon>Streptosporangiales</taxon>
        <taxon>Nocardiopsidaceae</taxon>
        <taxon>Nocardiopsis</taxon>
    </lineage>
</organism>
<accession>A0A7W8QNX1</accession>